<dbReference type="PROSITE" id="PS51257">
    <property type="entry name" value="PROKAR_LIPOPROTEIN"/>
    <property type="match status" value="1"/>
</dbReference>
<protein>
    <submittedName>
        <fullName evidence="1">Uncharacterized protein</fullName>
    </submittedName>
</protein>
<organism evidence="1 2">
    <name type="scientific">Chloebia gouldiae</name>
    <name type="common">Gouldian finch</name>
    <name type="synonym">Erythrura gouldiae</name>
    <dbReference type="NCBI Taxonomy" id="44316"/>
    <lineage>
        <taxon>Eukaryota</taxon>
        <taxon>Metazoa</taxon>
        <taxon>Chordata</taxon>
        <taxon>Craniata</taxon>
        <taxon>Vertebrata</taxon>
        <taxon>Euteleostomi</taxon>
        <taxon>Archelosauria</taxon>
        <taxon>Archosauria</taxon>
        <taxon>Dinosauria</taxon>
        <taxon>Saurischia</taxon>
        <taxon>Theropoda</taxon>
        <taxon>Coelurosauria</taxon>
        <taxon>Aves</taxon>
        <taxon>Neognathae</taxon>
        <taxon>Neoaves</taxon>
        <taxon>Telluraves</taxon>
        <taxon>Australaves</taxon>
        <taxon>Passeriformes</taxon>
        <taxon>Passeroidea</taxon>
        <taxon>Passeridae</taxon>
        <taxon>Chloebia</taxon>
    </lineage>
</organism>
<sequence length="98" mass="10807">MLRLQLPPAAAAGGGGCDAKGSRYGLKSMARSWSPTAWPLQRCVAQSPLSPRCSLPQRVCGDDTWRLTPVGQHQPNTLPTRRKIFQSKPEVRAPTMWH</sequence>
<keyword evidence="2" id="KW-1185">Reference proteome</keyword>
<accession>A0A3L8Q9R6</accession>
<evidence type="ECO:0000313" key="1">
    <source>
        <dbReference type="EMBL" id="RLV64030.1"/>
    </source>
</evidence>
<dbReference type="AlphaFoldDB" id="A0A3L8Q9R6"/>
<reference evidence="1 2" key="1">
    <citation type="journal article" date="2018" name="Proc. R. Soc. B">
        <title>A non-coding region near Follistatin controls head colour polymorphism in the Gouldian finch.</title>
        <authorList>
            <person name="Toomey M.B."/>
            <person name="Marques C.I."/>
            <person name="Andrade P."/>
            <person name="Araujo P.M."/>
            <person name="Sabatino S."/>
            <person name="Gazda M.A."/>
            <person name="Afonso S."/>
            <person name="Lopes R.J."/>
            <person name="Corbo J.C."/>
            <person name="Carneiro M."/>
        </authorList>
    </citation>
    <scope>NUCLEOTIDE SEQUENCE [LARGE SCALE GENOMIC DNA]</scope>
    <source>
        <strain evidence="1">Red01</strain>
        <tissue evidence="1">Muscle</tissue>
    </source>
</reference>
<dbReference type="EMBL" id="QUSF01001458">
    <property type="protein sequence ID" value="RLV64030.1"/>
    <property type="molecule type" value="Genomic_DNA"/>
</dbReference>
<gene>
    <name evidence="1" type="ORF">DV515_00017667</name>
</gene>
<comment type="caution">
    <text evidence="1">The sequence shown here is derived from an EMBL/GenBank/DDBJ whole genome shotgun (WGS) entry which is preliminary data.</text>
</comment>
<dbReference type="Proteomes" id="UP000276834">
    <property type="component" value="Unassembled WGS sequence"/>
</dbReference>
<proteinExistence type="predicted"/>
<name>A0A3L8Q9R6_CHLGU</name>
<evidence type="ECO:0000313" key="2">
    <source>
        <dbReference type="Proteomes" id="UP000276834"/>
    </source>
</evidence>